<dbReference type="AlphaFoldDB" id="A0A4S3B8K6"/>
<keyword evidence="3 5" id="KW-0547">Nucleotide-binding</keyword>
<comment type="similarity">
    <text evidence="5">Belongs to the pyruvate, phosphate/water dikinase regulatory protein family. PDRP subfamily.</text>
</comment>
<comment type="function">
    <text evidence="5">Bifunctional serine/threonine kinase and phosphorylase involved in the regulation of the pyruvate, phosphate dikinase (PPDK) by catalyzing its phosphorylation/dephosphorylation.</text>
</comment>
<dbReference type="InterPro" id="IPR027417">
    <property type="entry name" value="P-loop_NTPase"/>
</dbReference>
<dbReference type="GO" id="GO:0005524">
    <property type="term" value="F:ATP binding"/>
    <property type="evidence" value="ECO:0007669"/>
    <property type="project" value="InterPro"/>
</dbReference>
<dbReference type="Proteomes" id="UP000310506">
    <property type="component" value="Unassembled WGS sequence"/>
</dbReference>
<accession>A0A4S3B8K6</accession>
<evidence type="ECO:0000256" key="2">
    <source>
        <dbReference type="ARBA" id="ARBA00022679"/>
    </source>
</evidence>
<dbReference type="GO" id="GO:0004674">
    <property type="term" value="F:protein serine/threonine kinase activity"/>
    <property type="evidence" value="ECO:0007669"/>
    <property type="project" value="UniProtKB-UniRule"/>
</dbReference>
<evidence type="ECO:0000313" key="7">
    <source>
        <dbReference type="Proteomes" id="UP000310506"/>
    </source>
</evidence>
<dbReference type="HAMAP" id="MF_00921">
    <property type="entry name" value="PDRP"/>
    <property type="match status" value="1"/>
</dbReference>
<dbReference type="PANTHER" id="PTHR31756:SF3">
    <property type="entry name" value="PYRUVATE, PHOSPHATE DIKINASE REGULATORY PROTEIN 1, CHLOROPLASTIC"/>
    <property type="match status" value="1"/>
</dbReference>
<evidence type="ECO:0000256" key="3">
    <source>
        <dbReference type="ARBA" id="ARBA00022741"/>
    </source>
</evidence>
<keyword evidence="1 5" id="KW-0723">Serine/threonine-protein kinase</keyword>
<name>A0A4S3B8K6_9ENTE</name>
<comment type="catalytic activity">
    <reaction evidence="5">
        <text>N(tele)-phospho-L-histidyl/O-phospho-L-threonyl-[pyruvate, phosphate dikinase] + phosphate + H(+) = N(tele)-phospho-L-histidyl/L-threonyl-[pyruvate, phosphate dikinase] + diphosphate</text>
        <dbReference type="Rhea" id="RHEA:43696"/>
        <dbReference type="Rhea" id="RHEA-COMP:10650"/>
        <dbReference type="Rhea" id="RHEA-COMP:10651"/>
        <dbReference type="ChEBI" id="CHEBI:15378"/>
        <dbReference type="ChEBI" id="CHEBI:30013"/>
        <dbReference type="ChEBI" id="CHEBI:33019"/>
        <dbReference type="ChEBI" id="CHEBI:43474"/>
        <dbReference type="ChEBI" id="CHEBI:61977"/>
        <dbReference type="ChEBI" id="CHEBI:83586"/>
        <dbReference type="EC" id="2.7.4.27"/>
    </reaction>
</comment>
<dbReference type="EC" id="2.7.11.32" evidence="5"/>
<comment type="caution">
    <text evidence="6">The sequence shown here is derived from an EMBL/GenBank/DDBJ whole genome shotgun (WGS) entry which is preliminary data.</text>
</comment>
<keyword evidence="2 5" id="KW-0808">Transferase</keyword>
<gene>
    <name evidence="6" type="ORF">ESZ54_05780</name>
</gene>
<evidence type="ECO:0000256" key="1">
    <source>
        <dbReference type="ARBA" id="ARBA00022527"/>
    </source>
</evidence>
<comment type="catalytic activity">
    <reaction evidence="5">
        <text>N(tele)-phospho-L-histidyl/L-threonyl-[pyruvate, phosphate dikinase] + ADP = N(tele)-phospho-L-histidyl/O-phospho-L-threonyl-[pyruvate, phosphate dikinase] + AMP + H(+)</text>
        <dbReference type="Rhea" id="RHEA:43692"/>
        <dbReference type="Rhea" id="RHEA-COMP:10650"/>
        <dbReference type="Rhea" id="RHEA-COMP:10651"/>
        <dbReference type="ChEBI" id="CHEBI:15378"/>
        <dbReference type="ChEBI" id="CHEBI:30013"/>
        <dbReference type="ChEBI" id="CHEBI:61977"/>
        <dbReference type="ChEBI" id="CHEBI:83586"/>
        <dbReference type="ChEBI" id="CHEBI:456215"/>
        <dbReference type="ChEBI" id="CHEBI:456216"/>
        <dbReference type="EC" id="2.7.11.32"/>
    </reaction>
</comment>
<evidence type="ECO:0000313" key="6">
    <source>
        <dbReference type="EMBL" id="THB61255.1"/>
    </source>
</evidence>
<evidence type="ECO:0000256" key="4">
    <source>
        <dbReference type="ARBA" id="ARBA00022777"/>
    </source>
</evidence>
<dbReference type="NCBIfam" id="NF003742">
    <property type="entry name" value="PRK05339.1"/>
    <property type="match status" value="1"/>
</dbReference>
<proteinExistence type="inferred from homology"/>
<feature type="binding site" evidence="5">
    <location>
        <begin position="158"/>
        <end position="165"/>
    </location>
    <ligand>
        <name>ADP</name>
        <dbReference type="ChEBI" id="CHEBI:456216"/>
    </ligand>
</feature>
<protein>
    <recommendedName>
        <fullName evidence="5">Putative pyruvate, phosphate dikinase regulatory protein</fullName>
        <shortName evidence="5">PPDK regulatory protein</shortName>
        <ecNumber evidence="5">2.7.11.32</ecNumber>
        <ecNumber evidence="5">2.7.4.27</ecNumber>
    </recommendedName>
</protein>
<dbReference type="OrthoDB" id="9782201at2"/>
<dbReference type="InterPro" id="IPR005177">
    <property type="entry name" value="Kinase-pyrophosphorylase"/>
</dbReference>
<keyword evidence="7" id="KW-1185">Reference proteome</keyword>
<evidence type="ECO:0000256" key="5">
    <source>
        <dbReference type="HAMAP-Rule" id="MF_00921"/>
    </source>
</evidence>
<organism evidence="6 7">
    <name type="scientific">Vagococcus silagei</name>
    <dbReference type="NCBI Taxonomy" id="2508885"/>
    <lineage>
        <taxon>Bacteria</taxon>
        <taxon>Bacillati</taxon>
        <taxon>Bacillota</taxon>
        <taxon>Bacilli</taxon>
        <taxon>Lactobacillales</taxon>
        <taxon>Enterococcaceae</taxon>
        <taxon>Vagococcus</taxon>
    </lineage>
</organism>
<dbReference type="PANTHER" id="PTHR31756">
    <property type="entry name" value="PYRUVATE, PHOSPHATE DIKINASE REGULATORY PROTEIN 1, CHLOROPLASTIC"/>
    <property type="match status" value="1"/>
</dbReference>
<dbReference type="RefSeq" id="WP_136136719.1">
    <property type="nucleotide sequence ID" value="NZ_SDGV01000014.1"/>
</dbReference>
<dbReference type="InterPro" id="IPR026565">
    <property type="entry name" value="PPDK_reg"/>
</dbReference>
<keyword evidence="4 5" id="KW-0418">Kinase</keyword>
<dbReference type="GO" id="GO:0016776">
    <property type="term" value="F:phosphotransferase activity, phosphate group as acceptor"/>
    <property type="evidence" value="ECO:0007669"/>
    <property type="project" value="UniProtKB-UniRule"/>
</dbReference>
<reference evidence="6 7" key="1">
    <citation type="submission" date="2019-01" db="EMBL/GenBank/DDBJ databases">
        <title>Vagococcus silagei sp. nov. isolated from brewer's grain.</title>
        <authorList>
            <person name="Guu J.-R."/>
        </authorList>
    </citation>
    <scope>NUCLEOTIDE SEQUENCE [LARGE SCALE GENOMIC DNA]</scope>
    <source>
        <strain evidence="6 7">2B-2</strain>
    </source>
</reference>
<dbReference type="Gene3D" id="3.40.50.300">
    <property type="entry name" value="P-loop containing nucleotide triphosphate hydrolases"/>
    <property type="match status" value="1"/>
</dbReference>
<sequence>MNQLQKRRESPLKLFVISDSIGETAQRVIHAVLAQFPDLDEYEVKTFPFINSKEGLLEICQDALNEKAVLVTTMVDLELNQVCREFCDKTSLELVDYMSELMGIISNRTHMEPIFESGSQYHLNQEYFKRVEAVEFAVRYDDGKDAKGFKDADIVVLGVSRTSKTPLSMYLANKSYKVANLPLIPEVMLPHEIEDLKGKVVIGLTANANYLMNVRQARLSSLGLEGLSSYVKLERIKEELAYARDVFEKTDAYEIDVTNQSIEETAQAVIEYHNDFYQK</sequence>
<dbReference type="Pfam" id="PF03618">
    <property type="entry name" value="Kinase-PPPase"/>
    <property type="match status" value="1"/>
</dbReference>
<dbReference type="GO" id="GO:0043531">
    <property type="term" value="F:ADP binding"/>
    <property type="evidence" value="ECO:0007669"/>
    <property type="project" value="UniProtKB-UniRule"/>
</dbReference>
<dbReference type="EMBL" id="SDGV01000014">
    <property type="protein sequence ID" value="THB61255.1"/>
    <property type="molecule type" value="Genomic_DNA"/>
</dbReference>
<dbReference type="EC" id="2.7.4.27" evidence="5"/>